<dbReference type="GO" id="GO:0005739">
    <property type="term" value="C:mitochondrion"/>
    <property type="evidence" value="ECO:0007669"/>
    <property type="project" value="TreeGrafter"/>
</dbReference>
<dbReference type="InterPro" id="IPR045864">
    <property type="entry name" value="aa-tRNA-synth_II/BPL/LPL"/>
</dbReference>
<dbReference type="HOGENOM" id="CLU_015515_1_2_1"/>
<dbReference type="PANTHER" id="PTHR10745">
    <property type="entry name" value="GLYCYL-TRNA SYNTHETASE/DNA POLYMERASE SUBUNIT GAMMA-2"/>
    <property type="match status" value="1"/>
</dbReference>
<dbReference type="SUPFAM" id="SSF52954">
    <property type="entry name" value="Class II aaRS ABD-related"/>
    <property type="match status" value="1"/>
</dbReference>
<dbReference type="NCBIfam" id="TIGR00389">
    <property type="entry name" value="glyS_dimeric"/>
    <property type="match status" value="1"/>
</dbReference>
<reference evidence="14 15" key="2">
    <citation type="journal article" date="2007" name="BMC Biol.">
        <title>A 100%-complete sequence reveals unusually simple genomic features in the hot-spring red alga Cyanidioschyzon merolae.</title>
        <authorList>
            <person name="Nozaki H."/>
            <person name="Takano H."/>
            <person name="Misumi O."/>
            <person name="Terasawa K."/>
            <person name="Matsuzaki M."/>
            <person name="Maruyama S."/>
            <person name="Nishida K."/>
            <person name="Yagisawa F."/>
            <person name="Yoshida Y."/>
            <person name="Fujiwara T."/>
            <person name="Takio S."/>
            <person name="Tamura K."/>
            <person name="Chung S.J."/>
            <person name="Nakamura S."/>
            <person name="Kuroiwa H."/>
            <person name="Tanaka K."/>
            <person name="Sato N."/>
            <person name="Kuroiwa T."/>
        </authorList>
    </citation>
    <scope>NUCLEOTIDE SEQUENCE [LARGE SCALE GENOMIC DNA]</scope>
    <source>
        <strain evidence="14 15">10D</strain>
    </source>
</reference>
<evidence type="ECO:0000256" key="8">
    <source>
        <dbReference type="ARBA" id="ARBA00022917"/>
    </source>
</evidence>
<dbReference type="InterPro" id="IPR033731">
    <property type="entry name" value="GlyRS-like_core"/>
</dbReference>
<dbReference type="InterPro" id="IPR027031">
    <property type="entry name" value="Gly-tRNA_synthase/POLG2"/>
</dbReference>
<dbReference type="Gene3D" id="3.40.50.800">
    <property type="entry name" value="Anticodon-binding domain"/>
    <property type="match status" value="1"/>
</dbReference>
<dbReference type="InterPro" id="IPR036621">
    <property type="entry name" value="Anticodon-bd_dom_sf"/>
</dbReference>
<name>M1VA77_CYAM1</name>
<evidence type="ECO:0000256" key="10">
    <source>
        <dbReference type="ARBA" id="ARBA00030057"/>
    </source>
</evidence>
<evidence type="ECO:0000256" key="11">
    <source>
        <dbReference type="SAM" id="Coils"/>
    </source>
</evidence>
<evidence type="ECO:0000256" key="12">
    <source>
        <dbReference type="SAM" id="MobiDB-lite"/>
    </source>
</evidence>
<dbReference type="EC" id="6.1.1.14" evidence="3"/>
<evidence type="ECO:0000256" key="4">
    <source>
        <dbReference type="ARBA" id="ARBA00022490"/>
    </source>
</evidence>
<keyword evidence="15" id="KW-1185">Reference proteome</keyword>
<keyword evidence="7" id="KW-0067">ATP-binding</keyword>
<keyword evidence="5 14" id="KW-0436">Ligase</keyword>
<evidence type="ECO:0000256" key="6">
    <source>
        <dbReference type="ARBA" id="ARBA00022741"/>
    </source>
</evidence>
<dbReference type="Gene3D" id="3.30.930.10">
    <property type="entry name" value="Bira Bifunctional Protein, Domain 2"/>
    <property type="match status" value="1"/>
</dbReference>
<keyword evidence="4" id="KW-0963">Cytoplasm</keyword>
<dbReference type="Pfam" id="PF03129">
    <property type="entry name" value="HGTP_anticodon"/>
    <property type="match status" value="1"/>
</dbReference>
<keyword evidence="6" id="KW-0547">Nucleotide-binding</keyword>
<dbReference type="Gene3D" id="3.30.720.200">
    <property type="match status" value="1"/>
</dbReference>
<dbReference type="OMA" id="MEMQYFV"/>
<comment type="subcellular location">
    <subcellularLocation>
        <location evidence="1">Cytoplasm</location>
    </subcellularLocation>
</comment>
<dbReference type="GO" id="GO:0005524">
    <property type="term" value="F:ATP binding"/>
    <property type="evidence" value="ECO:0007669"/>
    <property type="project" value="UniProtKB-KW"/>
</dbReference>
<dbReference type="InterPro" id="IPR002315">
    <property type="entry name" value="tRNA-synt_gly"/>
</dbReference>
<evidence type="ECO:0000256" key="5">
    <source>
        <dbReference type="ARBA" id="ARBA00022598"/>
    </source>
</evidence>
<dbReference type="Gramene" id="CMC037CT">
    <property type="protein sequence ID" value="CMC037CT"/>
    <property type="gene ID" value="CMC037C"/>
</dbReference>
<dbReference type="PROSITE" id="PS50862">
    <property type="entry name" value="AA_TRNA_LIGASE_II"/>
    <property type="match status" value="1"/>
</dbReference>
<feature type="compositionally biased region" description="Polar residues" evidence="12">
    <location>
        <begin position="625"/>
        <end position="634"/>
    </location>
</feature>
<evidence type="ECO:0000256" key="2">
    <source>
        <dbReference type="ARBA" id="ARBA00008226"/>
    </source>
</evidence>
<dbReference type="Pfam" id="PF00587">
    <property type="entry name" value="tRNA-synt_2b"/>
    <property type="match status" value="1"/>
</dbReference>
<dbReference type="FunFam" id="3.40.50.800:FF:000004">
    <property type="entry name" value="Glycine--tRNA ligase 2"/>
    <property type="match status" value="1"/>
</dbReference>
<evidence type="ECO:0000313" key="14">
    <source>
        <dbReference type="EMBL" id="BAM78982.1"/>
    </source>
</evidence>
<keyword evidence="9" id="KW-0030">Aminoacyl-tRNA synthetase</keyword>
<dbReference type="RefSeq" id="XP_005535268.1">
    <property type="nucleotide sequence ID" value="XM_005535211.1"/>
</dbReference>
<evidence type="ECO:0000256" key="3">
    <source>
        <dbReference type="ARBA" id="ARBA00012829"/>
    </source>
</evidence>
<reference evidence="14 15" key="1">
    <citation type="journal article" date="2004" name="Nature">
        <title>Genome sequence of the ultrasmall unicellular red alga Cyanidioschyzon merolae 10D.</title>
        <authorList>
            <person name="Matsuzaki M."/>
            <person name="Misumi O."/>
            <person name="Shin-i T."/>
            <person name="Maruyama S."/>
            <person name="Takahara M."/>
            <person name="Miyagishima S."/>
            <person name="Mori T."/>
            <person name="Nishida K."/>
            <person name="Yagisawa F."/>
            <person name="Nishida K."/>
            <person name="Yoshida Y."/>
            <person name="Nishimura Y."/>
            <person name="Nakao S."/>
            <person name="Kobayashi T."/>
            <person name="Momoyama Y."/>
            <person name="Higashiyama T."/>
            <person name="Minoda A."/>
            <person name="Sano M."/>
            <person name="Nomoto H."/>
            <person name="Oishi K."/>
            <person name="Hayashi H."/>
            <person name="Ohta F."/>
            <person name="Nishizaka S."/>
            <person name="Haga S."/>
            <person name="Miura S."/>
            <person name="Morishita T."/>
            <person name="Kabeya Y."/>
            <person name="Terasawa K."/>
            <person name="Suzuki Y."/>
            <person name="Ishii Y."/>
            <person name="Asakawa S."/>
            <person name="Takano H."/>
            <person name="Ohta N."/>
            <person name="Kuroiwa H."/>
            <person name="Tanaka K."/>
            <person name="Shimizu N."/>
            <person name="Sugano S."/>
            <person name="Sato N."/>
            <person name="Nozaki H."/>
            <person name="Ogasawara N."/>
            <person name="Kohara Y."/>
            <person name="Kuroiwa T."/>
        </authorList>
    </citation>
    <scope>NUCLEOTIDE SEQUENCE [LARGE SCALE GENOMIC DNA]</scope>
    <source>
        <strain evidence="14 15">10D</strain>
    </source>
</reference>
<evidence type="ECO:0000256" key="1">
    <source>
        <dbReference type="ARBA" id="ARBA00004496"/>
    </source>
</evidence>
<comment type="similarity">
    <text evidence="2">Belongs to the class-II aminoacyl-tRNA synthetase family.</text>
</comment>
<dbReference type="PRINTS" id="PR01043">
    <property type="entry name" value="TRNASYNTHGLY"/>
</dbReference>
<accession>M1VA77</accession>
<feature type="domain" description="Aminoacyl-transfer RNA synthetases class-II family profile" evidence="13">
    <location>
        <begin position="13"/>
        <end position="508"/>
    </location>
</feature>
<dbReference type="SUPFAM" id="SSF55681">
    <property type="entry name" value="Class II aaRS and biotin synthetases"/>
    <property type="match status" value="1"/>
</dbReference>
<dbReference type="KEGG" id="cme:CYME_CMC037C"/>
<dbReference type="PANTHER" id="PTHR10745:SF0">
    <property type="entry name" value="GLYCINE--TRNA LIGASE"/>
    <property type="match status" value="1"/>
</dbReference>
<keyword evidence="11" id="KW-0175">Coiled coil</keyword>
<dbReference type="eggNOG" id="KOG2298">
    <property type="taxonomic scope" value="Eukaryota"/>
</dbReference>
<dbReference type="OrthoDB" id="57698at2759"/>
<keyword evidence="8" id="KW-0648">Protein biosynthesis</keyword>
<proteinExistence type="inferred from homology"/>
<dbReference type="Proteomes" id="UP000007014">
    <property type="component" value="Chromosome 3"/>
</dbReference>
<dbReference type="STRING" id="280699.M1VA77"/>
<dbReference type="GeneID" id="16992423"/>
<dbReference type="InterPro" id="IPR006195">
    <property type="entry name" value="aa-tRNA-synth_II"/>
</dbReference>
<organism evidence="14 15">
    <name type="scientific">Cyanidioschyzon merolae (strain NIES-3377 / 10D)</name>
    <name type="common">Unicellular red alga</name>
    <dbReference type="NCBI Taxonomy" id="280699"/>
    <lineage>
        <taxon>Eukaryota</taxon>
        <taxon>Rhodophyta</taxon>
        <taxon>Bangiophyceae</taxon>
        <taxon>Cyanidiales</taxon>
        <taxon>Cyanidiaceae</taxon>
        <taxon>Cyanidioschyzon</taxon>
    </lineage>
</organism>
<evidence type="ECO:0000256" key="9">
    <source>
        <dbReference type="ARBA" id="ARBA00023146"/>
    </source>
</evidence>
<gene>
    <name evidence="14" type="ORF">CYME_CMC037C</name>
</gene>
<evidence type="ECO:0000313" key="15">
    <source>
        <dbReference type="Proteomes" id="UP000007014"/>
    </source>
</evidence>
<protein>
    <recommendedName>
        <fullName evidence="3">glycine--tRNA ligase</fullName>
        <ecNumber evidence="3">6.1.1.14</ecNumber>
    </recommendedName>
    <alternativeName>
        <fullName evidence="10">Diadenosine tetraphosphate synthetase</fullName>
    </alternativeName>
</protein>
<dbReference type="Gene3D" id="3.30.40.230">
    <property type="match status" value="1"/>
</dbReference>
<feature type="region of interest" description="Disordered" evidence="12">
    <location>
        <begin position="625"/>
        <end position="648"/>
    </location>
</feature>
<dbReference type="AlphaFoldDB" id="M1VA77"/>
<dbReference type="GO" id="GO:0004820">
    <property type="term" value="F:glycine-tRNA ligase activity"/>
    <property type="evidence" value="ECO:0007669"/>
    <property type="project" value="UniProtKB-EC"/>
</dbReference>
<evidence type="ECO:0000259" key="13">
    <source>
        <dbReference type="PROSITE" id="PS50862"/>
    </source>
</evidence>
<dbReference type="CDD" id="cd00858">
    <property type="entry name" value="GlyRS_anticodon"/>
    <property type="match status" value="1"/>
</dbReference>
<dbReference type="InterPro" id="IPR002314">
    <property type="entry name" value="aa-tRNA-synt_IIb"/>
</dbReference>
<dbReference type="FunFam" id="3.30.930.10:FF:000010">
    <property type="entry name" value="Glycyl-tRNA synthetase 1"/>
    <property type="match status" value="1"/>
</dbReference>
<dbReference type="CDD" id="cd00774">
    <property type="entry name" value="GlyRS-like_core"/>
    <property type="match status" value="1"/>
</dbReference>
<dbReference type="InterPro" id="IPR004154">
    <property type="entry name" value="Anticodon-bd"/>
</dbReference>
<sequence length="648" mass="73785">MQRRFDRKSFDRDAFETVLRRRFFLAPAFEIYGGVAGLFDYGPPGCAMKNHLIQLWRDHFVVEEGMLEIDGPTLTPDPVLRASGHVDRFQDYMVRDLDTGACYRADHLLRETLENRIAAMDRKRTDVQEDRLRSAMETCLQRIDEMNQEQIAAAYQQFDIRAPESDAPLSAPYPFNLMFQTQIGPTGTIPAYLRPETAQGIFVNFRRLLDYNNGRMPFACAQIGLSFRNEISPRAGILRVREFAQAEIEHFVHPDRKDHPKFNLIADLELILLPRKEQHAARSREQMTTVLLRAAEAVRQGIVDNETLAYFIARTQQYAQMIGILPNHMRFRQHLESEMAHYARDCWDLEVETSYGWVECVGLADRACYDLQAHSAASKVDLVAYEKFDEPRDETFLQITPLKRVIGTKFRGETPQVLEAIEKLGETERAQLQQQLTDQDQVQLGPYVITREMVTIERVNRKIHGRSYCPSVIEPSFGIGRLLYCVLEHAFYNRTGGDELRTVLALKPAIAPVKSVVLPLSKNEVFEPVIQAVLHALAKCRLTVRLDESNVSIGRRYARADEIGVPFCVTIDFDSLVDHSVTLRERDSMEQVRGSVGDVVRVLVELVTGERSWTELVSTDPSLKPFTGQQSTSAVEDGTVCEKPTQSA</sequence>
<dbReference type="NCBIfam" id="NF003211">
    <property type="entry name" value="PRK04173.1"/>
    <property type="match status" value="1"/>
</dbReference>
<dbReference type="GO" id="GO:0070150">
    <property type="term" value="P:mitochondrial glycyl-tRNA aminoacylation"/>
    <property type="evidence" value="ECO:0007669"/>
    <property type="project" value="TreeGrafter"/>
</dbReference>
<evidence type="ECO:0000256" key="7">
    <source>
        <dbReference type="ARBA" id="ARBA00022840"/>
    </source>
</evidence>
<feature type="coiled-coil region" evidence="11">
    <location>
        <begin position="110"/>
        <end position="149"/>
    </location>
</feature>
<dbReference type="EMBL" id="AP006485">
    <property type="protein sequence ID" value="BAM78982.1"/>
    <property type="molecule type" value="Genomic_DNA"/>
</dbReference>